<name>A0A8X6Q5I6_NEPPI</name>
<proteinExistence type="predicted"/>
<comment type="caution">
    <text evidence="1">The sequence shown here is derived from an EMBL/GenBank/DDBJ whole genome shotgun (WGS) entry which is preliminary data.</text>
</comment>
<evidence type="ECO:0000313" key="1">
    <source>
        <dbReference type="EMBL" id="GFU07610.1"/>
    </source>
</evidence>
<dbReference type="EMBL" id="BMAW01077690">
    <property type="protein sequence ID" value="GFU07610.1"/>
    <property type="molecule type" value="Genomic_DNA"/>
</dbReference>
<organism evidence="1 2">
    <name type="scientific">Nephila pilipes</name>
    <name type="common">Giant wood spider</name>
    <name type="synonym">Nephila maculata</name>
    <dbReference type="NCBI Taxonomy" id="299642"/>
    <lineage>
        <taxon>Eukaryota</taxon>
        <taxon>Metazoa</taxon>
        <taxon>Ecdysozoa</taxon>
        <taxon>Arthropoda</taxon>
        <taxon>Chelicerata</taxon>
        <taxon>Arachnida</taxon>
        <taxon>Araneae</taxon>
        <taxon>Araneomorphae</taxon>
        <taxon>Entelegynae</taxon>
        <taxon>Araneoidea</taxon>
        <taxon>Nephilidae</taxon>
        <taxon>Nephila</taxon>
    </lineage>
</organism>
<reference evidence="1" key="1">
    <citation type="submission" date="2020-08" db="EMBL/GenBank/DDBJ databases">
        <title>Multicomponent nature underlies the extraordinary mechanical properties of spider dragline silk.</title>
        <authorList>
            <person name="Kono N."/>
            <person name="Nakamura H."/>
            <person name="Mori M."/>
            <person name="Yoshida Y."/>
            <person name="Ohtoshi R."/>
            <person name="Malay A.D."/>
            <person name="Moran D.A.P."/>
            <person name="Tomita M."/>
            <person name="Numata K."/>
            <person name="Arakawa K."/>
        </authorList>
    </citation>
    <scope>NUCLEOTIDE SEQUENCE</scope>
</reference>
<keyword evidence="2" id="KW-1185">Reference proteome</keyword>
<protein>
    <submittedName>
        <fullName evidence="1">Uncharacterized protein</fullName>
    </submittedName>
</protein>
<gene>
    <name evidence="1" type="ORF">NPIL_657021</name>
</gene>
<dbReference type="AlphaFoldDB" id="A0A8X6Q5I6"/>
<accession>A0A8X6Q5I6</accession>
<evidence type="ECO:0000313" key="2">
    <source>
        <dbReference type="Proteomes" id="UP000887013"/>
    </source>
</evidence>
<dbReference type="Proteomes" id="UP000887013">
    <property type="component" value="Unassembled WGS sequence"/>
</dbReference>
<sequence>MEYGDYLLKFINYVHIPGKYLRLPFYADQSDISFFLVTCSVCLDIFLLSHTLQLGGREPIPCEITQKFLLYVQGSLKSRRGKSGICPAVSFCPHHGV</sequence>